<organism evidence="8 9">
    <name type="scientific">Mesorhizobium qingshengii</name>
    <dbReference type="NCBI Taxonomy" id="1165689"/>
    <lineage>
        <taxon>Bacteria</taxon>
        <taxon>Pseudomonadati</taxon>
        <taxon>Pseudomonadota</taxon>
        <taxon>Alphaproteobacteria</taxon>
        <taxon>Hyphomicrobiales</taxon>
        <taxon>Phyllobacteriaceae</taxon>
        <taxon>Mesorhizobium</taxon>
    </lineage>
</organism>
<evidence type="ECO:0000256" key="5">
    <source>
        <dbReference type="ARBA" id="ARBA00023136"/>
    </source>
</evidence>
<reference evidence="8 9" key="1">
    <citation type="submission" date="2016-10" db="EMBL/GenBank/DDBJ databases">
        <authorList>
            <person name="de Groot N.N."/>
        </authorList>
    </citation>
    <scope>NUCLEOTIDE SEQUENCE [LARGE SCALE GENOMIC DNA]</scope>
    <source>
        <strain evidence="8 9">CGMCC 1.12097</strain>
    </source>
</reference>
<keyword evidence="3 7" id="KW-0812">Transmembrane</keyword>
<feature type="transmembrane region" description="Helical" evidence="7">
    <location>
        <begin position="214"/>
        <end position="234"/>
    </location>
</feature>
<sequence length="347" mass="37376">MNGLAESILGGIDNIGEDFVRTVYMQLGNAMGNVFTLMLTLYIVWWGYSILSGRESISPLEAAYRLGRAVIIYMLLTGWGTFSATIYQLVQSIPDEVGKVIVGAVSRATGNQLSDQAAIPALIDNLYQGAQDVANQVYSGSFYDIFGALLSLLVLLSAIIFAALAIAAIIAAKVMLFITLALAPIWIILWLYRWSSRMSEGFLSLTTFLMIQQVLIYGFLGFYFSLVNAALNTATSGGATMDSKMSLVLPLVLVTIIGIYVLMQIPSIASILNGGGYLSTVGARYSYGRFGRNAVRYSGARWAAGRAARGARQLAANNFRSPRAARADAATRSAIQQGARDNARPLA</sequence>
<dbReference type="EMBL" id="FMXM01000031">
    <property type="protein sequence ID" value="SDA98387.1"/>
    <property type="molecule type" value="Genomic_DNA"/>
</dbReference>
<feature type="compositionally biased region" description="Low complexity" evidence="6">
    <location>
        <begin position="322"/>
        <end position="334"/>
    </location>
</feature>
<dbReference type="InterPro" id="IPR007688">
    <property type="entry name" value="Conjugal_tfr_TrbL/VirB6"/>
</dbReference>
<gene>
    <name evidence="8" type="ORF">SAMN02927914_06185</name>
</gene>
<protein>
    <submittedName>
        <fullName evidence="8">Type IV secretion system protein VirB6</fullName>
    </submittedName>
</protein>
<dbReference type="OrthoDB" id="8124565at2"/>
<dbReference type="AlphaFoldDB" id="A0A1G5ZUY4"/>
<evidence type="ECO:0000256" key="2">
    <source>
        <dbReference type="ARBA" id="ARBA00007802"/>
    </source>
</evidence>
<evidence type="ECO:0000256" key="3">
    <source>
        <dbReference type="ARBA" id="ARBA00022692"/>
    </source>
</evidence>
<feature type="region of interest" description="Disordered" evidence="6">
    <location>
        <begin position="322"/>
        <end position="347"/>
    </location>
</feature>
<dbReference type="Pfam" id="PF04610">
    <property type="entry name" value="TrbL"/>
    <property type="match status" value="1"/>
</dbReference>
<evidence type="ECO:0000256" key="7">
    <source>
        <dbReference type="SAM" id="Phobius"/>
    </source>
</evidence>
<evidence type="ECO:0000256" key="1">
    <source>
        <dbReference type="ARBA" id="ARBA00004141"/>
    </source>
</evidence>
<feature type="transmembrane region" description="Helical" evidence="7">
    <location>
        <begin position="174"/>
        <end position="194"/>
    </location>
</feature>
<evidence type="ECO:0000256" key="4">
    <source>
        <dbReference type="ARBA" id="ARBA00022989"/>
    </source>
</evidence>
<keyword evidence="4 7" id="KW-1133">Transmembrane helix</keyword>
<dbReference type="STRING" id="1165689.SAMN02927914_06185"/>
<dbReference type="GO" id="GO:0030255">
    <property type="term" value="P:protein secretion by the type IV secretion system"/>
    <property type="evidence" value="ECO:0007669"/>
    <property type="project" value="InterPro"/>
</dbReference>
<keyword evidence="5 7" id="KW-0472">Membrane</keyword>
<feature type="transmembrane region" description="Helical" evidence="7">
    <location>
        <begin position="145"/>
        <end position="167"/>
    </location>
</feature>
<proteinExistence type="inferred from homology"/>
<evidence type="ECO:0000313" key="8">
    <source>
        <dbReference type="EMBL" id="SDA98387.1"/>
    </source>
</evidence>
<evidence type="ECO:0000256" key="6">
    <source>
        <dbReference type="SAM" id="MobiDB-lite"/>
    </source>
</evidence>
<evidence type="ECO:0000313" key="9">
    <source>
        <dbReference type="Proteomes" id="UP000198588"/>
    </source>
</evidence>
<comment type="subcellular location">
    <subcellularLocation>
        <location evidence="1">Membrane</location>
        <topology evidence="1">Multi-pass membrane protein</topology>
    </subcellularLocation>
</comment>
<accession>A0A1G5ZUY4</accession>
<feature type="transmembrane region" description="Helical" evidence="7">
    <location>
        <begin position="246"/>
        <end position="263"/>
    </location>
</feature>
<feature type="transmembrane region" description="Helical" evidence="7">
    <location>
        <begin position="69"/>
        <end position="90"/>
    </location>
</feature>
<name>A0A1G5ZUY4_9HYPH</name>
<feature type="transmembrane region" description="Helical" evidence="7">
    <location>
        <begin position="30"/>
        <end position="48"/>
    </location>
</feature>
<dbReference type="Proteomes" id="UP000198588">
    <property type="component" value="Unassembled WGS sequence"/>
</dbReference>
<comment type="similarity">
    <text evidence="2">Belongs to the TrbL/VirB6 family.</text>
</comment>
<dbReference type="RefSeq" id="WP_038654449.1">
    <property type="nucleotide sequence ID" value="NZ_FMXM01000031.1"/>
</dbReference>
<dbReference type="GO" id="GO:0016020">
    <property type="term" value="C:membrane"/>
    <property type="evidence" value="ECO:0007669"/>
    <property type="project" value="UniProtKB-SubCell"/>
</dbReference>